<dbReference type="PROSITE" id="PS51257">
    <property type="entry name" value="PROKAR_LIPOPROTEIN"/>
    <property type="match status" value="1"/>
</dbReference>
<dbReference type="EMBL" id="JACCFP010000001">
    <property type="protein sequence ID" value="NYJ03680.1"/>
    <property type="molecule type" value="Genomic_DNA"/>
</dbReference>
<dbReference type="Proteomes" id="UP000530424">
    <property type="component" value="Unassembled WGS sequence"/>
</dbReference>
<gene>
    <name evidence="4" type="ORF">HNR19_004378</name>
</gene>
<keyword evidence="2" id="KW-0732">Signal</keyword>
<feature type="signal peptide" evidence="2">
    <location>
        <begin position="1"/>
        <end position="22"/>
    </location>
</feature>
<dbReference type="SUPFAM" id="SSF55166">
    <property type="entry name" value="Hedgehog/DD-peptidase"/>
    <property type="match status" value="1"/>
</dbReference>
<proteinExistence type="predicted"/>
<sequence length="407" mass="43923">MGAAHRSARVAALAAVALISVACGGSEEPEHPDDPTNAAGSHGTTSSGVPEPSDRIRPTVEPPGPLGSPLYGDDLLVVSDETLPEDLVEQIQAVKIDGDKGVLASEQFSLGQVSLESKWYNIAAVDPETFRRFDLGAKTFPAQWERIAAGEISVPAVGAGRLPMDEEKYLPIGTGEQVQEIHVGALWEQQIGNVDMIVNEPWGEELGLPQGNALLIHTGSKAPQLVREAIQKFAPELSITDLDIVAETGIDPGTFQSVVPVGTYADAVGTFRYTPIGGGRVQPEAQWVREHIVTETVPLLGQLTCNKYMMPQLKAALAEVQRRGLGEEVYQTAGCYYPRFIAGTTTLSNHSFGLAIDINSLENQRGTVGQMHPEVVAIFKYWGFAWGGDWSYTDPMHFELREIVEPG</sequence>
<feature type="region of interest" description="Disordered" evidence="1">
    <location>
        <begin position="25"/>
        <end position="71"/>
    </location>
</feature>
<evidence type="ECO:0000313" key="5">
    <source>
        <dbReference type="Proteomes" id="UP000530424"/>
    </source>
</evidence>
<comment type="caution">
    <text evidence="4">The sequence shown here is derived from an EMBL/GenBank/DDBJ whole genome shotgun (WGS) entry which is preliminary data.</text>
</comment>
<dbReference type="InterPro" id="IPR039561">
    <property type="entry name" value="Peptidase_M15C"/>
</dbReference>
<feature type="domain" description="Peptidase M15C" evidence="3">
    <location>
        <begin position="343"/>
        <end position="400"/>
    </location>
</feature>
<reference evidence="4 5" key="1">
    <citation type="submission" date="2020-07" db="EMBL/GenBank/DDBJ databases">
        <title>Sequencing the genomes of 1000 actinobacteria strains.</title>
        <authorList>
            <person name="Klenk H.-P."/>
        </authorList>
    </citation>
    <scope>NUCLEOTIDE SEQUENCE [LARGE SCALE GENOMIC DNA]</scope>
    <source>
        <strain evidence="4 5">DSM 103833</strain>
    </source>
</reference>
<protein>
    <recommendedName>
        <fullName evidence="3">Peptidase M15C domain-containing protein</fullName>
    </recommendedName>
</protein>
<dbReference type="Gene3D" id="3.30.1380.10">
    <property type="match status" value="1"/>
</dbReference>
<evidence type="ECO:0000259" key="3">
    <source>
        <dbReference type="Pfam" id="PF13539"/>
    </source>
</evidence>
<accession>A0A853C6J7</accession>
<dbReference type="Pfam" id="PF13539">
    <property type="entry name" value="Peptidase_M15_4"/>
    <property type="match status" value="1"/>
</dbReference>
<evidence type="ECO:0000256" key="1">
    <source>
        <dbReference type="SAM" id="MobiDB-lite"/>
    </source>
</evidence>
<dbReference type="InterPro" id="IPR009045">
    <property type="entry name" value="Zn_M74/Hedgehog-like"/>
</dbReference>
<keyword evidence="5" id="KW-1185">Reference proteome</keyword>
<dbReference type="RefSeq" id="WP_179669953.1">
    <property type="nucleotide sequence ID" value="NZ_JACCFP010000001.1"/>
</dbReference>
<name>A0A853C6J7_9ACTN</name>
<dbReference type="AlphaFoldDB" id="A0A853C6J7"/>
<feature type="compositionally biased region" description="Polar residues" evidence="1">
    <location>
        <begin position="38"/>
        <end position="48"/>
    </location>
</feature>
<evidence type="ECO:0000256" key="2">
    <source>
        <dbReference type="SAM" id="SignalP"/>
    </source>
</evidence>
<evidence type="ECO:0000313" key="4">
    <source>
        <dbReference type="EMBL" id="NYJ03680.1"/>
    </source>
</evidence>
<feature type="chain" id="PRO_5038560971" description="Peptidase M15C domain-containing protein" evidence="2">
    <location>
        <begin position="23"/>
        <end position="407"/>
    </location>
</feature>
<dbReference type="GO" id="GO:0008233">
    <property type="term" value="F:peptidase activity"/>
    <property type="evidence" value="ECO:0007669"/>
    <property type="project" value="InterPro"/>
</dbReference>
<organism evidence="4 5">
    <name type="scientific">Nocardioides thalensis</name>
    <dbReference type="NCBI Taxonomy" id="1914755"/>
    <lineage>
        <taxon>Bacteria</taxon>
        <taxon>Bacillati</taxon>
        <taxon>Actinomycetota</taxon>
        <taxon>Actinomycetes</taxon>
        <taxon>Propionibacteriales</taxon>
        <taxon>Nocardioidaceae</taxon>
        <taxon>Nocardioides</taxon>
    </lineage>
</organism>